<dbReference type="PANTHER" id="PTHR43566:SF2">
    <property type="entry name" value="DUF4143 DOMAIN-CONTAINING PROTEIN"/>
    <property type="match status" value="1"/>
</dbReference>
<dbReference type="RefSeq" id="WP_168718825.1">
    <property type="nucleotide sequence ID" value="NZ_CP042909.1"/>
</dbReference>
<dbReference type="SUPFAM" id="SSF52540">
    <property type="entry name" value="P-loop containing nucleoside triphosphate hydrolases"/>
    <property type="match status" value="1"/>
</dbReference>
<dbReference type="InterPro" id="IPR025420">
    <property type="entry name" value="DUF4143"/>
</dbReference>
<sequence>MYRKRWLAEKIRKALEFFPVVAVVGARQTGKSTLVQQEFPERTYFTLDSPEVRSVLEEDPYGFLSAQKGPLTLDEVQKVPALFEALKLLVDRNREPGRFLLTGSANFLLLKRVSESLAGRIAIFELPGFMVSEAEGYPPPGFLKDCLQGFPSFPEKIPSRPPLETLIARGGFPPAVLAPDEETRRWWFENYLATYLERDLRDLSQVASLGDFRRLMGLAALRTAQVLNLAELARDAGLSPSTARNYLQLLEISYQVRRLAPFFAHLGKRLTKAPKLYFRDTGLALVLAGIAVRAPELIFHPFYPALVESFLVEEIIKLLSFLEPRARIYYFRTHAGAEVDLVVELGERLLPIEIKASTQISPRKLAGLKQFLKDFSHRAPFGLVVYLGEEVLALSPGIYLVPWRALI</sequence>
<dbReference type="Pfam" id="PF13173">
    <property type="entry name" value="AAA_14"/>
    <property type="match status" value="1"/>
</dbReference>
<dbReference type="EMBL" id="CP042909">
    <property type="protein sequence ID" value="QJA05460.1"/>
    <property type="molecule type" value="Genomic_DNA"/>
</dbReference>
<gene>
    <name evidence="3" type="ORF">FVE67_01040</name>
</gene>
<reference evidence="3 4" key="1">
    <citation type="submission" date="2019-08" db="EMBL/GenBank/DDBJ databases">
        <title>Complete genome sequence of Thermosulfurimonas marina SU872T, an anaerobic thermophilic chemolithoautotrophic bacterium isolated from a shallow marine hydrothermal vent.</title>
        <authorList>
            <person name="Allioux M."/>
            <person name="Jebbar M."/>
            <person name="Slobodkina G."/>
            <person name="Slobodkin A."/>
            <person name="Moalic Y."/>
            <person name="Frolova A."/>
            <person name="Shao Z."/>
            <person name="Alain K."/>
        </authorList>
    </citation>
    <scope>NUCLEOTIDE SEQUENCE [LARGE SCALE GENOMIC DNA]</scope>
    <source>
        <strain evidence="3 4">SU872</strain>
    </source>
</reference>
<feature type="domain" description="DUF4143" evidence="2">
    <location>
        <begin position="197"/>
        <end position="357"/>
    </location>
</feature>
<keyword evidence="3" id="KW-0067">ATP-binding</keyword>
<organism evidence="3 4">
    <name type="scientific">Thermosulfurimonas marina</name>
    <dbReference type="NCBI Taxonomy" id="2047767"/>
    <lineage>
        <taxon>Bacteria</taxon>
        <taxon>Pseudomonadati</taxon>
        <taxon>Thermodesulfobacteriota</taxon>
        <taxon>Thermodesulfobacteria</taxon>
        <taxon>Thermodesulfobacteriales</taxon>
        <taxon>Thermodesulfobacteriaceae</taxon>
        <taxon>Thermosulfurimonas</taxon>
    </lineage>
</organism>
<keyword evidence="3" id="KW-0547">Nucleotide-binding</keyword>
<dbReference type="AlphaFoldDB" id="A0A6H1WQM5"/>
<dbReference type="InterPro" id="IPR041682">
    <property type="entry name" value="AAA_14"/>
</dbReference>
<dbReference type="InterPro" id="IPR027417">
    <property type="entry name" value="P-loop_NTPase"/>
</dbReference>
<name>A0A6H1WQM5_9BACT</name>
<dbReference type="KEGG" id="tmai:FVE67_01040"/>
<evidence type="ECO:0000259" key="1">
    <source>
        <dbReference type="Pfam" id="PF13173"/>
    </source>
</evidence>
<feature type="domain" description="AAA" evidence="1">
    <location>
        <begin position="19"/>
        <end position="133"/>
    </location>
</feature>
<proteinExistence type="predicted"/>
<evidence type="ECO:0000259" key="2">
    <source>
        <dbReference type="Pfam" id="PF13635"/>
    </source>
</evidence>
<dbReference type="PANTHER" id="PTHR43566">
    <property type="entry name" value="CONSERVED PROTEIN"/>
    <property type="match status" value="1"/>
</dbReference>
<dbReference type="Proteomes" id="UP000501253">
    <property type="component" value="Chromosome"/>
</dbReference>
<keyword evidence="4" id="KW-1185">Reference proteome</keyword>
<evidence type="ECO:0000313" key="4">
    <source>
        <dbReference type="Proteomes" id="UP000501253"/>
    </source>
</evidence>
<dbReference type="GO" id="GO:0005524">
    <property type="term" value="F:ATP binding"/>
    <property type="evidence" value="ECO:0007669"/>
    <property type="project" value="UniProtKB-KW"/>
</dbReference>
<evidence type="ECO:0000313" key="3">
    <source>
        <dbReference type="EMBL" id="QJA05460.1"/>
    </source>
</evidence>
<protein>
    <submittedName>
        <fullName evidence="3">ATP-binding protein</fullName>
    </submittedName>
</protein>
<accession>A0A6H1WQM5</accession>
<dbReference type="Pfam" id="PF13635">
    <property type="entry name" value="DUF4143"/>
    <property type="match status" value="1"/>
</dbReference>